<gene>
    <name evidence="1" type="ORF">LCGC14_1795140</name>
</gene>
<name>A0A0F9HDZ9_9ZZZZ</name>
<dbReference type="EMBL" id="LAZR01017214">
    <property type="protein sequence ID" value="KKM01367.1"/>
    <property type="molecule type" value="Genomic_DNA"/>
</dbReference>
<dbReference type="AlphaFoldDB" id="A0A0F9HDZ9"/>
<protein>
    <submittedName>
        <fullName evidence="1">Uncharacterized protein</fullName>
    </submittedName>
</protein>
<proteinExistence type="predicted"/>
<sequence>MVALPTDKERADQILDQLESACTLLANNFPELGMRLSQVRFNISRLAAEGTLPTDVAGAMLKEFTNMILKFRIILQDGTVDEN</sequence>
<evidence type="ECO:0000313" key="1">
    <source>
        <dbReference type="EMBL" id="KKM01367.1"/>
    </source>
</evidence>
<comment type="caution">
    <text evidence="1">The sequence shown here is derived from an EMBL/GenBank/DDBJ whole genome shotgun (WGS) entry which is preliminary data.</text>
</comment>
<accession>A0A0F9HDZ9</accession>
<reference evidence="1" key="1">
    <citation type="journal article" date="2015" name="Nature">
        <title>Complex archaea that bridge the gap between prokaryotes and eukaryotes.</title>
        <authorList>
            <person name="Spang A."/>
            <person name="Saw J.H."/>
            <person name="Jorgensen S.L."/>
            <person name="Zaremba-Niedzwiedzka K."/>
            <person name="Martijn J."/>
            <person name="Lind A.E."/>
            <person name="van Eijk R."/>
            <person name="Schleper C."/>
            <person name="Guy L."/>
            <person name="Ettema T.J."/>
        </authorList>
    </citation>
    <scope>NUCLEOTIDE SEQUENCE</scope>
</reference>
<organism evidence="1">
    <name type="scientific">marine sediment metagenome</name>
    <dbReference type="NCBI Taxonomy" id="412755"/>
    <lineage>
        <taxon>unclassified sequences</taxon>
        <taxon>metagenomes</taxon>
        <taxon>ecological metagenomes</taxon>
    </lineage>
</organism>